<reference evidence="2 3" key="1">
    <citation type="journal article" date="2014" name="Science">
        <title>Plant genetics. Early allopolyploid evolution in the post-Neolithic Brassica napus oilseed genome.</title>
        <authorList>
            <person name="Chalhoub B."/>
            <person name="Denoeud F."/>
            <person name="Liu S."/>
            <person name="Parkin I.A."/>
            <person name="Tang H."/>
            <person name="Wang X."/>
            <person name="Chiquet J."/>
            <person name="Belcram H."/>
            <person name="Tong C."/>
            <person name="Samans B."/>
            <person name="Correa M."/>
            <person name="Da Silva C."/>
            <person name="Just J."/>
            <person name="Falentin C."/>
            <person name="Koh C.S."/>
            <person name="Le Clainche I."/>
            <person name="Bernard M."/>
            <person name="Bento P."/>
            <person name="Noel B."/>
            <person name="Labadie K."/>
            <person name="Alberti A."/>
            <person name="Charles M."/>
            <person name="Arnaud D."/>
            <person name="Guo H."/>
            <person name="Daviaud C."/>
            <person name="Alamery S."/>
            <person name="Jabbari K."/>
            <person name="Zhao M."/>
            <person name="Edger P.P."/>
            <person name="Chelaifa H."/>
            <person name="Tack D."/>
            <person name="Lassalle G."/>
            <person name="Mestiri I."/>
            <person name="Schnel N."/>
            <person name="Le Paslier M.C."/>
            <person name="Fan G."/>
            <person name="Renault V."/>
            <person name="Bayer P.E."/>
            <person name="Golicz A.A."/>
            <person name="Manoli S."/>
            <person name="Lee T.H."/>
            <person name="Thi V.H."/>
            <person name="Chalabi S."/>
            <person name="Hu Q."/>
            <person name="Fan C."/>
            <person name="Tollenaere R."/>
            <person name="Lu Y."/>
            <person name="Battail C."/>
            <person name="Shen J."/>
            <person name="Sidebottom C.H."/>
            <person name="Wang X."/>
            <person name="Canaguier A."/>
            <person name="Chauveau A."/>
            <person name="Berard A."/>
            <person name="Deniot G."/>
            <person name="Guan M."/>
            <person name="Liu Z."/>
            <person name="Sun F."/>
            <person name="Lim Y.P."/>
            <person name="Lyons E."/>
            <person name="Town C.D."/>
            <person name="Bancroft I."/>
            <person name="Wang X."/>
            <person name="Meng J."/>
            <person name="Ma J."/>
            <person name="Pires J.C."/>
            <person name="King G.J."/>
            <person name="Brunel D."/>
            <person name="Delourme R."/>
            <person name="Renard M."/>
            <person name="Aury J.M."/>
            <person name="Adams K.L."/>
            <person name="Batley J."/>
            <person name="Snowdon R.J."/>
            <person name="Tost J."/>
            <person name="Edwards D."/>
            <person name="Zhou Y."/>
            <person name="Hua W."/>
            <person name="Sharpe A.G."/>
            <person name="Paterson A.H."/>
            <person name="Guan C."/>
            <person name="Wincker P."/>
        </authorList>
    </citation>
    <scope>NUCLEOTIDE SEQUENCE [LARGE SCALE GENOMIC DNA]</scope>
    <source>
        <strain evidence="3">cv. Darmor-bzh</strain>
    </source>
</reference>
<feature type="chain" id="PRO_5001734302" evidence="1">
    <location>
        <begin position="29"/>
        <end position="62"/>
    </location>
</feature>
<dbReference type="AlphaFoldDB" id="A0A078F9H5"/>
<evidence type="ECO:0000256" key="1">
    <source>
        <dbReference type="SAM" id="SignalP"/>
    </source>
</evidence>
<dbReference type="PaxDb" id="3708-A0A078F9H5"/>
<proteinExistence type="predicted"/>
<gene>
    <name evidence="2" type="primary">BnaC06g23670D</name>
    <name evidence="2" type="ORF">GSBRNA2T00049097001</name>
</gene>
<evidence type="ECO:0000313" key="3">
    <source>
        <dbReference type="Proteomes" id="UP000028999"/>
    </source>
</evidence>
<evidence type="ECO:0000313" key="2">
    <source>
        <dbReference type="EMBL" id="CDY11115.1"/>
    </source>
</evidence>
<dbReference type="Gramene" id="CDY11115">
    <property type="protein sequence ID" value="CDY11115"/>
    <property type="gene ID" value="GSBRNA2T00049097001"/>
</dbReference>
<name>A0A078F9H5_BRANA</name>
<feature type="signal peptide" evidence="1">
    <location>
        <begin position="1"/>
        <end position="28"/>
    </location>
</feature>
<sequence>MANDHVSSVLKSLFLLLLVFLSQHHADSASIVEFLPGFEGPLPFELETGRWMINNQLAGYYS</sequence>
<protein>
    <submittedName>
        <fullName evidence="2">BnaC06g23670D protein</fullName>
    </submittedName>
</protein>
<dbReference type="Proteomes" id="UP000028999">
    <property type="component" value="Unassembled WGS sequence"/>
</dbReference>
<organism evidence="2 3">
    <name type="scientific">Brassica napus</name>
    <name type="common">Rape</name>
    <dbReference type="NCBI Taxonomy" id="3708"/>
    <lineage>
        <taxon>Eukaryota</taxon>
        <taxon>Viridiplantae</taxon>
        <taxon>Streptophyta</taxon>
        <taxon>Embryophyta</taxon>
        <taxon>Tracheophyta</taxon>
        <taxon>Spermatophyta</taxon>
        <taxon>Magnoliopsida</taxon>
        <taxon>eudicotyledons</taxon>
        <taxon>Gunneridae</taxon>
        <taxon>Pentapetalae</taxon>
        <taxon>rosids</taxon>
        <taxon>malvids</taxon>
        <taxon>Brassicales</taxon>
        <taxon>Brassicaceae</taxon>
        <taxon>Brassiceae</taxon>
        <taxon>Brassica</taxon>
    </lineage>
</organism>
<accession>A0A078F9H5</accession>
<dbReference type="EMBL" id="LK032009">
    <property type="protein sequence ID" value="CDY11115.1"/>
    <property type="molecule type" value="Genomic_DNA"/>
</dbReference>
<keyword evidence="1" id="KW-0732">Signal</keyword>
<keyword evidence="3" id="KW-1185">Reference proteome</keyword>